<sequence length="23" mass="2879">MFLHGYLFSEVKKRNLFYLVILF</sequence>
<name>A0A2P2R0K5_RHIMU</name>
<dbReference type="AlphaFoldDB" id="A0A2P2R0K5"/>
<proteinExistence type="predicted"/>
<dbReference type="EMBL" id="GGEC01092284">
    <property type="protein sequence ID" value="MBX72768.1"/>
    <property type="molecule type" value="Transcribed_RNA"/>
</dbReference>
<reference evidence="1" key="1">
    <citation type="submission" date="2018-02" db="EMBL/GenBank/DDBJ databases">
        <title>Rhizophora mucronata_Transcriptome.</title>
        <authorList>
            <person name="Meera S.P."/>
            <person name="Sreeshan A."/>
            <person name="Augustine A."/>
        </authorList>
    </citation>
    <scope>NUCLEOTIDE SEQUENCE</scope>
    <source>
        <tissue evidence="1">Leaf</tissue>
    </source>
</reference>
<evidence type="ECO:0000313" key="1">
    <source>
        <dbReference type="EMBL" id="MBX72768.1"/>
    </source>
</evidence>
<organism evidence="1">
    <name type="scientific">Rhizophora mucronata</name>
    <name type="common">Asiatic mangrove</name>
    <dbReference type="NCBI Taxonomy" id="61149"/>
    <lineage>
        <taxon>Eukaryota</taxon>
        <taxon>Viridiplantae</taxon>
        <taxon>Streptophyta</taxon>
        <taxon>Embryophyta</taxon>
        <taxon>Tracheophyta</taxon>
        <taxon>Spermatophyta</taxon>
        <taxon>Magnoliopsida</taxon>
        <taxon>eudicotyledons</taxon>
        <taxon>Gunneridae</taxon>
        <taxon>Pentapetalae</taxon>
        <taxon>rosids</taxon>
        <taxon>fabids</taxon>
        <taxon>Malpighiales</taxon>
        <taxon>Rhizophoraceae</taxon>
        <taxon>Rhizophora</taxon>
    </lineage>
</organism>
<protein>
    <submittedName>
        <fullName evidence="1">Uncharacterized protein</fullName>
    </submittedName>
</protein>
<accession>A0A2P2R0K5</accession>